<dbReference type="InterPro" id="IPR020578">
    <property type="entry name" value="Aminotrans_V_PyrdxlP_BS"/>
</dbReference>
<dbReference type="PANTHER" id="PTHR11601">
    <property type="entry name" value="CYSTEINE DESULFURYLASE FAMILY MEMBER"/>
    <property type="match status" value="1"/>
</dbReference>
<feature type="non-terminal residue" evidence="9">
    <location>
        <position position="1"/>
    </location>
</feature>
<dbReference type="SUPFAM" id="SSF53383">
    <property type="entry name" value="PLP-dependent transferases"/>
    <property type="match status" value="1"/>
</dbReference>
<dbReference type="GO" id="GO:0008483">
    <property type="term" value="F:transaminase activity"/>
    <property type="evidence" value="ECO:0007669"/>
    <property type="project" value="UniProtKB-KW"/>
</dbReference>
<dbReference type="PANTHER" id="PTHR11601:SF50">
    <property type="entry name" value="CYSTEINE DESULFURASE ISCS 2-RELATED"/>
    <property type="match status" value="1"/>
</dbReference>
<reference evidence="9" key="1">
    <citation type="submission" date="2020-04" db="EMBL/GenBank/DDBJ databases">
        <title>Deep metagenomics examines the oral microbiome during advanced dental caries in children, revealing novel taxa and co-occurrences with host molecules.</title>
        <authorList>
            <person name="Baker J.L."/>
            <person name="Morton J.T."/>
            <person name="Dinis M."/>
            <person name="Alvarez R."/>
            <person name="Tran N.C."/>
            <person name="Knight R."/>
            <person name="Edlund A."/>
        </authorList>
    </citation>
    <scope>NUCLEOTIDE SEQUENCE</scope>
    <source>
        <strain evidence="9">JCVI_24_bin.8</strain>
    </source>
</reference>
<dbReference type="Gene3D" id="3.40.640.10">
    <property type="entry name" value="Type I PLP-dependent aspartate aminotransferase-like (Major domain)"/>
    <property type="match status" value="1"/>
</dbReference>
<sequence>TLMAVNNETGMIQPILAAYDLVKDYNKAHGTNILFHTDAVQAFGKMNLRSVPFDLITISGHKFHAPKGVGAMYVKSGLKVPALITGGGQENGYRSGTENTQGISGLGLATELAYDNLAEKQLHIINLNNRLREGLMSELDDIIVNGTIDMGVDVSDYGKRFPSVLNVSFLGARGEVILHTLEQDEIFVSTGSACSSHKNSDSHVLAAMGLGHKEIEGAIRFSISEFNTLEEMDEVAAKVSVAVKRFRRLGSFR</sequence>
<evidence type="ECO:0000256" key="6">
    <source>
        <dbReference type="ARBA" id="ARBA00023014"/>
    </source>
</evidence>
<keyword evidence="9" id="KW-0032">Aminotransferase</keyword>
<comment type="cofactor">
    <cofactor evidence="1 7">
        <name>pyridoxal 5'-phosphate</name>
        <dbReference type="ChEBI" id="CHEBI:597326"/>
    </cofactor>
</comment>
<proteinExistence type="inferred from homology"/>
<dbReference type="InterPro" id="IPR015424">
    <property type="entry name" value="PyrdxlP-dep_Trfase"/>
</dbReference>
<dbReference type="AlphaFoldDB" id="A0A930ED39"/>
<evidence type="ECO:0000313" key="9">
    <source>
        <dbReference type="EMBL" id="MBF1351940.1"/>
    </source>
</evidence>
<evidence type="ECO:0000313" key="10">
    <source>
        <dbReference type="Proteomes" id="UP000722050"/>
    </source>
</evidence>
<dbReference type="Gene3D" id="3.90.1150.10">
    <property type="entry name" value="Aspartate Aminotransferase, domain 1"/>
    <property type="match status" value="1"/>
</dbReference>
<dbReference type="Proteomes" id="UP000722050">
    <property type="component" value="Unassembled WGS sequence"/>
</dbReference>
<dbReference type="GO" id="GO:0046872">
    <property type="term" value="F:metal ion binding"/>
    <property type="evidence" value="ECO:0007669"/>
    <property type="project" value="UniProtKB-KW"/>
</dbReference>
<dbReference type="Pfam" id="PF00266">
    <property type="entry name" value="Aminotran_5"/>
    <property type="match status" value="1"/>
</dbReference>
<feature type="domain" description="Aminotransferase class V" evidence="8">
    <location>
        <begin position="2"/>
        <end position="234"/>
    </location>
</feature>
<keyword evidence="5" id="KW-0408">Iron</keyword>
<keyword evidence="6" id="KW-0411">Iron-sulfur</keyword>
<evidence type="ECO:0000256" key="5">
    <source>
        <dbReference type="ARBA" id="ARBA00023004"/>
    </source>
</evidence>
<keyword evidence="9" id="KW-0808">Transferase</keyword>
<dbReference type="InterPro" id="IPR015421">
    <property type="entry name" value="PyrdxlP-dep_Trfase_major"/>
</dbReference>
<dbReference type="InterPro" id="IPR015422">
    <property type="entry name" value="PyrdxlP-dep_Trfase_small"/>
</dbReference>
<dbReference type="Gene3D" id="1.10.260.50">
    <property type="match status" value="1"/>
</dbReference>
<evidence type="ECO:0000256" key="2">
    <source>
        <dbReference type="ARBA" id="ARBA00006490"/>
    </source>
</evidence>
<keyword evidence="3" id="KW-0479">Metal-binding</keyword>
<dbReference type="EMBL" id="JABZQH010000051">
    <property type="protein sequence ID" value="MBF1351940.1"/>
    <property type="molecule type" value="Genomic_DNA"/>
</dbReference>
<comment type="similarity">
    <text evidence="2">Belongs to the class-V pyridoxal-phosphate-dependent aminotransferase family. NifS/IscS subfamily.</text>
</comment>
<dbReference type="PROSITE" id="PS00595">
    <property type="entry name" value="AA_TRANSFER_CLASS_5"/>
    <property type="match status" value="1"/>
</dbReference>
<dbReference type="GO" id="GO:0051536">
    <property type="term" value="F:iron-sulfur cluster binding"/>
    <property type="evidence" value="ECO:0007669"/>
    <property type="project" value="UniProtKB-KW"/>
</dbReference>
<evidence type="ECO:0000256" key="1">
    <source>
        <dbReference type="ARBA" id="ARBA00001933"/>
    </source>
</evidence>
<name>A0A930ED39_9FIRM</name>
<evidence type="ECO:0000256" key="7">
    <source>
        <dbReference type="RuleBase" id="RU004504"/>
    </source>
</evidence>
<evidence type="ECO:0000259" key="8">
    <source>
        <dbReference type="Pfam" id="PF00266"/>
    </source>
</evidence>
<organism evidence="9 10">
    <name type="scientific">Mogibacterium diversum</name>
    <dbReference type="NCBI Taxonomy" id="114527"/>
    <lineage>
        <taxon>Bacteria</taxon>
        <taxon>Bacillati</taxon>
        <taxon>Bacillota</taxon>
        <taxon>Clostridia</taxon>
        <taxon>Peptostreptococcales</taxon>
        <taxon>Anaerovoracaceae</taxon>
        <taxon>Mogibacterium</taxon>
    </lineage>
</organism>
<protein>
    <submittedName>
        <fullName evidence="9">Aminotransferase class V-fold PLP-dependent enzyme</fullName>
    </submittedName>
</protein>
<dbReference type="InterPro" id="IPR000192">
    <property type="entry name" value="Aminotrans_V_dom"/>
</dbReference>
<evidence type="ECO:0000256" key="4">
    <source>
        <dbReference type="ARBA" id="ARBA00022898"/>
    </source>
</evidence>
<accession>A0A930ED39</accession>
<keyword evidence="4" id="KW-0663">Pyridoxal phosphate</keyword>
<evidence type="ECO:0000256" key="3">
    <source>
        <dbReference type="ARBA" id="ARBA00022723"/>
    </source>
</evidence>
<gene>
    <name evidence="9" type="ORF">HXM71_02320</name>
</gene>
<comment type="caution">
    <text evidence="9">The sequence shown here is derived from an EMBL/GenBank/DDBJ whole genome shotgun (WGS) entry which is preliminary data.</text>
</comment>